<dbReference type="PANTHER" id="PTHR16675">
    <property type="entry name" value="MHC CLASS I-RELATED"/>
    <property type="match status" value="1"/>
</dbReference>
<dbReference type="AlphaFoldDB" id="A0A8C9D7C7"/>
<sequence length="241" mass="27107">MRVVMPPTLLLQLSGALAVTQTWAGSHSLRYFHTAMSRPCLGEPRFISVGYVDDTQFVRFDTDALNPRSEPRAPWMEQVGSEYWDQETRNAKDNAQKFRVSLQNMRGYYNQSDSGSHNIQWMYGCDIGPNSKDYIALNEDLGSWTAADTAAQITRHTWEVACAAEHYRNYLEGMCVESLTKYLEMGKERLLRAGTGTAGPPPISPPLGLAAHEEGKMDSVSRQRPSHGWEEGHPPRSSYAY</sequence>
<keyword evidence="3" id="KW-0391">Immunity</keyword>
<evidence type="ECO:0000256" key="5">
    <source>
        <dbReference type="ARBA" id="ARBA00023180"/>
    </source>
</evidence>
<dbReference type="GO" id="GO:0042605">
    <property type="term" value="F:peptide antigen binding"/>
    <property type="evidence" value="ECO:0007669"/>
    <property type="project" value="TreeGrafter"/>
</dbReference>
<dbReference type="Ensembl" id="ENSPLOT00000021714.1">
    <property type="protein sequence ID" value="ENSPLOP00000019626.1"/>
    <property type="gene ID" value="ENSPLOG00000014328.1"/>
</dbReference>
<dbReference type="GO" id="GO:0009897">
    <property type="term" value="C:external side of plasma membrane"/>
    <property type="evidence" value="ECO:0007669"/>
    <property type="project" value="TreeGrafter"/>
</dbReference>
<dbReference type="GO" id="GO:0002486">
    <property type="term" value="P:antigen processing and presentation of endogenous peptide antigen via MHC class I via ER pathway, TAP-independent"/>
    <property type="evidence" value="ECO:0007669"/>
    <property type="project" value="TreeGrafter"/>
</dbReference>
<dbReference type="GO" id="GO:0002476">
    <property type="term" value="P:antigen processing and presentation of endogenous peptide antigen via MHC class Ib"/>
    <property type="evidence" value="ECO:0007669"/>
    <property type="project" value="TreeGrafter"/>
</dbReference>
<dbReference type="Gene3D" id="3.30.500.10">
    <property type="entry name" value="MHC class I-like antigen recognition-like"/>
    <property type="match status" value="1"/>
</dbReference>
<evidence type="ECO:0000256" key="8">
    <source>
        <dbReference type="SAM" id="SignalP"/>
    </source>
</evidence>
<keyword evidence="2" id="KW-0490">MHC I</keyword>
<dbReference type="InterPro" id="IPR001039">
    <property type="entry name" value="MHC_I_a_a1/a2"/>
</dbReference>
<dbReference type="PANTHER" id="PTHR16675:SF251">
    <property type="entry name" value="HLA CLASS I HISTOCOMPATIBILITY ANTIGEN, C ALPHA CHAIN"/>
    <property type="match status" value="1"/>
</dbReference>
<organism evidence="10 11">
    <name type="scientific">Panthera leo</name>
    <name type="common">Lion</name>
    <dbReference type="NCBI Taxonomy" id="9689"/>
    <lineage>
        <taxon>Eukaryota</taxon>
        <taxon>Metazoa</taxon>
        <taxon>Chordata</taxon>
        <taxon>Craniata</taxon>
        <taxon>Vertebrata</taxon>
        <taxon>Euteleostomi</taxon>
        <taxon>Mammalia</taxon>
        <taxon>Eutheria</taxon>
        <taxon>Laurasiatheria</taxon>
        <taxon>Carnivora</taxon>
        <taxon>Feliformia</taxon>
        <taxon>Felidae</taxon>
        <taxon>Pantherinae</taxon>
        <taxon>Panthera</taxon>
    </lineage>
</organism>
<protein>
    <recommendedName>
        <fullName evidence="9">MHC class I-like antigen recognition-like domain-containing protein</fullName>
    </recommendedName>
</protein>
<dbReference type="GO" id="GO:0030670">
    <property type="term" value="C:phagocytic vesicle membrane"/>
    <property type="evidence" value="ECO:0007669"/>
    <property type="project" value="UniProtKB-ARBA"/>
</dbReference>
<evidence type="ECO:0000313" key="10">
    <source>
        <dbReference type="Ensembl" id="ENSPLOP00000019626.1"/>
    </source>
</evidence>
<evidence type="ECO:0000256" key="4">
    <source>
        <dbReference type="ARBA" id="ARBA00023136"/>
    </source>
</evidence>
<keyword evidence="5" id="KW-0325">Glycoprotein</keyword>
<accession>A0A8C9D7C7</accession>
<dbReference type="PRINTS" id="PR01638">
    <property type="entry name" value="MHCCLASSI"/>
</dbReference>
<evidence type="ECO:0000256" key="6">
    <source>
        <dbReference type="RuleBase" id="RU004439"/>
    </source>
</evidence>
<feature type="compositionally biased region" description="Basic and acidic residues" evidence="7">
    <location>
        <begin position="211"/>
        <end position="234"/>
    </location>
</feature>
<dbReference type="Proteomes" id="UP000694399">
    <property type="component" value="Unassembled WGS sequence"/>
</dbReference>
<comment type="similarity">
    <text evidence="6">Belongs to the MHC class I family.</text>
</comment>
<dbReference type="GO" id="GO:0001916">
    <property type="term" value="P:positive regulation of T cell mediated cytotoxicity"/>
    <property type="evidence" value="ECO:0007669"/>
    <property type="project" value="TreeGrafter"/>
</dbReference>
<dbReference type="Pfam" id="PF00129">
    <property type="entry name" value="MHC_I"/>
    <property type="match status" value="1"/>
</dbReference>
<evidence type="ECO:0000256" key="3">
    <source>
        <dbReference type="ARBA" id="ARBA00022859"/>
    </source>
</evidence>
<dbReference type="OMA" id="SRICHEN"/>
<reference evidence="10" key="1">
    <citation type="submission" date="2025-08" db="UniProtKB">
        <authorList>
            <consortium name="Ensembl"/>
        </authorList>
    </citation>
    <scope>IDENTIFICATION</scope>
</reference>
<feature type="chain" id="PRO_5034590750" description="MHC class I-like antigen recognition-like domain-containing protein" evidence="8">
    <location>
        <begin position="25"/>
        <end position="241"/>
    </location>
</feature>
<dbReference type="GO" id="GO:0098553">
    <property type="term" value="C:lumenal side of endoplasmic reticulum membrane"/>
    <property type="evidence" value="ECO:0007669"/>
    <property type="project" value="UniProtKB-ARBA"/>
</dbReference>
<dbReference type="GO" id="GO:0006955">
    <property type="term" value="P:immune response"/>
    <property type="evidence" value="ECO:0007669"/>
    <property type="project" value="TreeGrafter"/>
</dbReference>
<evidence type="ECO:0000256" key="2">
    <source>
        <dbReference type="ARBA" id="ARBA00022451"/>
    </source>
</evidence>
<keyword evidence="11" id="KW-1185">Reference proteome</keyword>
<keyword evidence="8" id="KW-0732">Signal</keyword>
<name>A0A8C9D7C7_PANLE</name>
<dbReference type="InterPro" id="IPR050208">
    <property type="entry name" value="MHC_class-I_related"/>
</dbReference>
<feature type="signal peptide" evidence="8">
    <location>
        <begin position="1"/>
        <end position="24"/>
    </location>
</feature>
<evidence type="ECO:0000256" key="7">
    <source>
        <dbReference type="SAM" id="MobiDB-lite"/>
    </source>
</evidence>
<comment type="subcellular location">
    <subcellularLocation>
        <location evidence="1">Membrane</location>
        <topology evidence="1">Single-pass type I membrane protein</topology>
    </subcellularLocation>
</comment>
<dbReference type="FunFam" id="3.30.500.10:FF:000001">
    <property type="entry name" value="H-2 class I histocompatibility antigen, alpha chain"/>
    <property type="match status" value="1"/>
</dbReference>
<dbReference type="InterPro" id="IPR037055">
    <property type="entry name" value="MHC_I-like_Ag-recog_sf"/>
</dbReference>
<dbReference type="GO" id="GO:0005102">
    <property type="term" value="F:signaling receptor binding"/>
    <property type="evidence" value="ECO:0007669"/>
    <property type="project" value="TreeGrafter"/>
</dbReference>
<evidence type="ECO:0000256" key="1">
    <source>
        <dbReference type="ARBA" id="ARBA00004479"/>
    </source>
</evidence>
<dbReference type="InterPro" id="IPR011161">
    <property type="entry name" value="MHC_I-like_Ag-recog"/>
</dbReference>
<feature type="domain" description="MHC class I-like antigen recognition-like" evidence="9">
    <location>
        <begin position="25"/>
        <end position="190"/>
    </location>
</feature>
<evidence type="ECO:0000313" key="11">
    <source>
        <dbReference type="Proteomes" id="UP000694399"/>
    </source>
</evidence>
<feature type="region of interest" description="Disordered" evidence="7">
    <location>
        <begin position="193"/>
        <end position="241"/>
    </location>
</feature>
<evidence type="ECO:0000259" key="9">
    <source>
        <dbReference type="Pfam" id="PF00129"/>
    </source>
</evidence>
<keyword evidence="4" id="KW-0472">Membrane</keyword>
<dbReference type="SUPFAM" id="SSF54452">
    <property type="entry name" value="MHC antigen-recognition domain"/>
    <property type="match status" value="1"/>
</dbReference>
<reference evidence="10" key="2">
    <citation type="submission" date="2025-09" db="UniProtKB">
        <authorList>
            <consortium name="Ensembl"/>
        </authorList>
    </citation>
    <scope>IDENTIFICATION</scope>
</reference>
<dbReference type="GO" id="GO:0042612">
    <property type="term" value="C:MHC class I protein complex"/>
    <property type="evidence" value="ECO:0007669"/>
    <property type="project" value="UniProtKB-KW"/>
</dbReference>
<proteinExistence type="inferred from homology"/>
<dbReference type="GO" id="GO:0005615">
    <property type="term" value="C:extracellular space"/>
    <property type="evidence" value="ECO:0007669"/>
    <property type="project" value="TreeGrafter"/>
</dbReference>
<dbReference type="GeneTree" id="ENSGT01120000271826"/>
<dbReference type="InterPro" id="IPR011162">
    <property type="entry name" value="MHC_I/II-like_Ag-recog"/>
</dbReference>